<keyword evidence="2" id="KW-1185">Reference proteome</keyword>
<proteinExistence type="predicted"/>
<reference evidence="1 2" key="1">
    <citation type="submission" date="2021-01" db="EMBL/GenBank/DDBJ databases">
        <title>Whole genome shotgun sequence of Microbispora amethystogenes NBRC 101907.</title>
        <authorList>
            <person name="Komaki H."/>
            <person name="Tamura T."/>
        </authorList>
    </citation>
    <scope>NUCLEOTIDE SEQUENCE [LARGE SCALE GENOMIC DNA]</scope>
    <source>
        <strain evidence="1 2">NBRC 101907</strain>
    </source>
</reference>
<gene>
    <name evidence="1" type="ORF">Mam01_45230</name>
</gene>
<sequence length="61" mass="6835">MMAIRRSGALSRNITIGWRSSYQEPLLWAADAVVGATTWWLDGRAACFDLLHEKVSVIDLD</sequence>
<organism evidence="1 2">
    <name type="scientific">Microbispora amethystogenes</name>
    <dbReference type="NCBI Taxonomy" id="1427754"/>
    <lineage>
        <taxon>Bacteria</taxon>
        <taxon>Bacillati</taxon>
        <taxon>Actinomycetota</taxon>
        <taxon>Actinomycetes</taxon>
        <taxon>Streptosporangiales</taxon>
        <taxon>Streptosporangiaceae</taxon>
        <taxon>Microbispora</taxon>
    </lineage>
</organism>
<dbReference type="Proteomes" id="UP000651728">
    <property type="component" value="Unassembled WGS sequence"/>
</dbReference>
<name>A0ABQ4FHU8_9ACTN</name>
<accession>A0ABQ4FHU8</accession>
<dbReference type="EMBL" id="BOOB01000036">
    <property type="protein sequence ID" value="GIH34359.1"/>
    <property type="molecule type" value="Genomic_DNA"/>
</dbReference>
<evidence type="ECO:0000313" key="1">
    <source>
        <dbReference type="EMBL" id="GIH34359.1"/>
    </source>
</evidence>
<protein>
    <submittedName>
        <fullName evidence="1">Uncharacterized protein</fullName>
    </submittedName>
</protein>
<comment type="caution">
    <text evidence="1">The sequence shown here is derived from an EMBL/GenBank/DDBJ whole genome shotgun (WGS) entry which is preliminary data.</text>
</comment>
<evidence type="ECO:0000313" key="2">
    <source>
        <dbReference type="Proteomes" id="UP000651728"/>
    </source>
</evidence>